<proteinExistence type="predicted"/>
<protein>
    <submittedName>
        <fullName evidence="1">Uncharacterized protein</fullName>
    </submittedName>
</protein>
<name>A0ABR4BRD4_9LECA</name>
<sequence length="155" mass="17452">MTYDSPGAPNFQLSEASLETDFKRLMSLSDQTRFPSWLQADSDLKRKTTQKQYAEERNKSLTWSSLVYAMQSGRELGMVDDHYFGTFPIEACPEKSYVVAILFGANMQFVLRPMASVSLENVMSHGIMDGELVEIDETAGDISITNSTIQDFIIE</sequence>
<evidence type="ECO:0000313" key="1">
    <source>
        <dbReference type="EMBL" id="KAL2059599.1"/>
    </source>
</evidence>
<keyword evidence="2" id="KW-1185">Reference proteome</keyword>
<dbReference type="Proteomes" id="UP001590951">
    <property type="component" value="Unassembled WGS sequence"/>
</dbReference>
<comment type="caution">
    <text evidence="1">The sequence shown here is derived from an EMBL/GenBank/DDBJ whole genome shotgun (WGS) entry which is preliminary data.</text>
</comment>
<reference evidence="1 2" key="1">
    <citation type="submission" date="2024-09" db="EMBL/GenBank/DDBJ databases">
        <title>Rethinking Asexuality: The Enigmatic Case of Functional Sexual Genes in Lepraria (Stereocaulaceae).</title>
        <authorList>
            <person name="Doellman M."/>
            <person name="Sun Y."/>
            <person name="Barcenas-Pena A."/>
            <person name="Lumbsch H.T."/>
            <person name="Grewe F."/>
        </authorList>
    </citation>
    <scope>NUCLEOTIDE SEQUENCE [LARGE SCALE GENOMIC DNA]</scope>
    <source>
        <strain evidence="1 2">Grewe 0041</strain>
    </source>
</reference>
<evidence type="ECO:0000313" key="2">
    <source>
        <dbReference type="Proteomes" id="UP001590951"/>
    </source>
</evidence>
<gene>
    <name evidence="1" type="ORF">ABVK25_000892</name>
</gene>
<accession>A0ABR4BRD4</accession>
<dbReference type="EMBL" id="JBHFEH010000001">
    <property type="protein sequence ID" value="KAL2059599.1"/>
    <property type="molecule type" value="Genomic_DNA"/>
</dbReference>
<organism evidence="1 2">
    <name type="scientific">Lepraria finkii</name>
    <dbReference type="NCBI Taxonomy" id="1340010"/>
    <lineage>
        <taxon>Eukaryota</taxon>
        <taxon>Fungi</taxon>
        <taxon>Dikarya</taxon>
        <taxon>Ascomycota</taxon>
        <taxon>Pezizomycotina</taxon>
        <taxon>Lecanoromycetes</taxon>
        <taxon>OSLEUM clade</taxon>
        <taxon>Lecanoromycetidae</taxon>
        <taxon>Lecanorales</taxon>
        <taxon>Lecanorineae</taxon>
        <taxon>Stereocaulaceae</taxon>
        <taxon>Lepraria</taxon>
    </lineage>
</organism>